<evidence type="ECO:0000313" key="6">
    <source>
        <dbReference type="EMBL" id="KAJ6637982.1"/>
    </source>
</evidence>
<comment type="subcellular location">
    <subcellularLocation>
        <location evidence="1">Mitochondrion</location>
    </subcellularLocation>
</comment>
<comment type="caution">
    <text evidence="6">The sequence shown here is derived from an EMBL/GenBank/DDBJ whole genome shotgun (WGS) entry which is preliminary data.</text>
</comment>
<name>A0A9Q0RYY8_9DIPT</name>
<evidence type="ECO:0000256" key="4">
    <source>
        <dbReference type="ARBA" id="ARBA00023128"/>
    </source>
</evidence>
<dbReference type="Proteomes" id="UP001151699">
    <property type="component" value="Chromosome X"/>
</dbReference>
<protein>
    <submittedName>
        <fullName evidence="6">ATP synthase mitochondrial F1 complex assembly factor 1</fullName>
    </submittedName>
</protein>
<feature type="compositionally biased region" description="Basic and acidic residues" evidence="5">
    <location>
        <begin position="66"/>
        <end position="85"/>
    </location>
</feature>
<reference evidence="6" key="1">
    <citation type="submission" date="2022-07" db="EMBL/GenBank/DDBJ databases">
        <authorList>
            <person name="Trinca V."/>
            <person name="Uliana J.V.C."/>
            <person name="Torres T.T."/>
            <person name="Ward R.J."/>
            <person name="Monesi N."/>
        </authorList>
    </citation>
    <scope>NUCLEOTIDE SEQUENCE</scope>
    <source>
        <strain evidence="6">HSMRA1968</strain>
        <tissue evidence="6">Whole embryos</tissue>
    </source>
</reference>
<evidence type="ECO:0000256" key="1">
    <source>
        <dbReference type="ARBA" id="ARBA00004173"/>
    </source>
</evidence>
<evidence type="ECO:0000256" key="5">
    <source>
        <dbReference type="SAM" id="MobiDB-lite"/>
    </source>
</evidence>
<feature type="compositionally biased region" description="Polar residues" evidence="5">
    <location>
        <begin position="91"/>
        <end position="101"/>
    </location>
</feature>
<keyword evidence="4" id="KW-0496">Mitochondrion</keyword>
<dbReference type="InterPro" id="IPR010591">
    <property type="entry name" value="ATP11"/>
</dbReference>
<dbReference type="Pfam" id="PF06644">
    <property type="entry name" value="ATP11"/>
    <property type="match status" value="1"/>
</dbReference>
<dbReference type="OrthoDB" id="16535at2759"/>
<dbReference type="PANTHER" id="PTHR13126:SF0">
    <property type="entry name" value="ATP SYNTHASE MITOCHONDRIAL F1 COMPLEX ASSEMBLY FACTOR 1"/>
    <property type="match status" value="1"/>
</dbReference>
<evidence type="ECO:0000256" key="3">
    <source>
        <dbReference type="ARBA" id="ARBA00022946"/>
    </source>
</evidence>
<feature type="region of interest" description="Disordered" evidence="5">
    <location>
        <begin position="66"/>
        <end position="103"/>
    </location>
</feature>
<comment type="similarity">
    <text evidence="2">Belongs to the ATP11 family.</text>
</comment>
<proteinExistence type="inferred from homology"/>
<dbReference type="AlphaFoldDB" id="A0A9Q0RYY8"/>
<accession>A0A9Q0RYY8</accession>
<evidence type="ECO:0000256" key="2">
    <source>
        <dbReference type="ARBA" id="ARBA00009116"/>
    </source>
</evidence>
<keyword evidence="3" id="KW-0809">Transit peptide</keyword>
<dbReference type="PANTHER" id="PTHR13126">
    <property type="entry name" value="CHAPERONE ATP11"/>
    <property type="match status" value="1"/>
</dbReference>
<organism evidence="6 7">
    <name type="scientific">Pseudolycoriella hygida</name>
    <dbReference type="NCBI Taxonomy" id="35572"/>
    <lineage>
        <taxon>Eukaryota</taxon>
        <taxon>Metazoa</taxon>
        <taxon>Ecdysozoa</taxon>
        <taxon>Arthropoda</taxon>
        <taxon>Hexapoda</taxon>
        <taxon>Insecta</taxon>
        <taxon>Pterygota</taxon>
        <taxon>Neoptera</taxon>
        <taxon>Endopterygota</taxon>
        <taxon>Diptera</taxon>
        <taxon>Nematocera</taxon>
        <taxon>Sciaroidea</taxon>
        <taxon>Sciaridae</taxon>
        <taxon>Pseudolycoriella</taxon>
    </lineage>
</organism>
<dbReference type="GO" id="GO:0033615">
    <property type="term" value="P:mitochondrial proton-transporting ATP synthase complex assembly"/>
    <property type="evidence" value="ECO:0007669"/>
    <property type="project" value="TreeGrafter"/>
</dbReference>
<dbReference type="GO" id="GO:0005739">
    <property type="term" value="C:mitochondrion"/>
    <property type="evidence" value="ECO:0007669"/>
    <property type="project" value="UniProtKB-SubCell"/>
</dbReference>
<keyword evidence="7" id="KW-1185">Reference proteome</keyword>
<sequence length="277" mass="32300">MALALRKSLLSLNKFKFNRFITMSAQLRAEKALEELKNKNPYYEKYASKITTLQQTSPEEFLNRIDSVEKKNSKPKQESKPRDYSELLNPKPSTAPTSMTGETEKKLSDIMRVELLQDKSVDEIKHIWLEYHKQKEVLVATIPTAVYETQMKRGKEHPIFIFPLPRSEGFEFFLAQFALNTVHFTPLLCYQVHKENAPECLKMVHYTEFSDKGLVLMRGEFDTKVINPQEAQCLINQLQLYYSQDNASKLQLLEKFTKEPANFKHMDVIKELENISL</sequence>
<evidence type="ECO:0000313" key="7">
    <source>
        <dbReference type="Proteomes" id="UP001151699"/>
    </source>
</evidence>
<gene>
    <name evidence="6" type="primary">atpaf1</name>
    <name evidence="6" type="ORF">Bhyg_10713</name>
</gene>
<dbReference type="EMBL" id="WJQU01000003">
    <property type="protein sequence ID" value="KAJ6637982.1"/>
    <property type="molecule type" value="Genomic_DNA"/>
</dbReference>